<feature type="binding site" evidence="17">
    <location>
        <position position="79"/>
    </location>
    <ligand>
        <name>ATP</name>
        <dbReference type="ChEBI" id="CHEBI:30616"/>
    </ligand>
</feature>
<organism evidence="19 20">
    <name type="scientific">Peribacillus asahii</name>
    <dbReference type="NCBI Taxonomy" id="228899"/>
    <lineage>
        <taxon>Bacteria</taxon>
        <taxon>Bacillati</taxon>
        <taxon>Bacillota</taxon>
        <taxon>Bacilli</taxon>
        <taxon>Bacillales</taxon>
        <taxon>Bacillaceae</taxon>
        <taxon>Peribacillus</taxon>
    </lineage>
</organism>
<evidence type="ECO:0000256" key="6">
    <source>
        <dbReference type="ARBA" id="ARBA00022692"/>
    </source>
</evidence>
<dbReference type="PANTHER" id="PTHR34299">
    <property type="entry name" value="DIACYLGLYCEROL KINASE"/>
    <property type="match status" value="1"/>
</dbReference>
<evidence type="ECO:0000313" key="20">
    <source>
        <dbReference type="Proteomes" id="UP000283095"/>
    </source>
</evidence>
<dbReference type="PROSITE" id="PS01069">
    <property type="entry name" value="DAGK_PROKAR"/>
    <property type="match status" value="1"/>
</dbReference>
<evidence type="ECO:0000256" key="13">
    <source>
        <dbReference type="ARBA" id="ARBA00023209"/>
    </source>
</evidence>
<comment type="subcellular location">
    <subcellularLocation>
        <location evidence="1">Cell membrane</location>
        <topology evidence="1">Multi-pass membrane protein</topology>
    </subcellularLocation>
</comment>
<evidence type="ECO:0000256" key="17">
    <source>
        <dbReference type="PIRSR" id="PIRSR600829-3"/>
    </source>
</evidence>
<keyword evidence="13" id="KW-0594">Phospholipid biosynthesis</keyword>
<evidence type="ECO:0000256" key="3">
    <source>
        <dbReference type="ARBA" id="ARBA00022475"/>
    </source>
</evidence>
<accession>A0A3Q9RQH7</accession>
<keyword evidence="18" id="KW-0479">Metal-binding</keyword>
<evidence type="ECO:0000256" key="11">
    <source>
        <dbReference type="ARBA" id="ARBA00023098"/>
    </source>
</evidence>
<feature type="binding site" evidence="17">
    <location>
        <begin position="97"/>
        <end position="98"/>
    </location>
    <ligand>
        <name>ATP</name>
        <dbReference type="ChEBI" id="CHEBI:30616"/>
    </ligand>
</feature>
<dbReference type="OrthoDB" id="9789934at2"/>
<keyword evidence="3" id="KW-1003">Cell membrane</keyword>
<keyword evidence="10" id="KW-1133">Transmembrane helix</keyword>
<keyword evidence="14" id="KW-1208">Phospholipid metabolism</keyword>
<sequence>MSTGYREKGKYPFVKSFYFALRGIWEGVKAERNVRIHSMMTVVVILLGAYVSLNWIEWLFVLIAVTGMIALELVNSALERVVDLVTEEYHPLARQAKDMAAGAVLLYAVFSVIVGIVIFLPKLIST</sequence>
<dbReference type="GO" id="GO:0005886">
    <property type="term" value="C:plasma membrane"/>
    <property type="evidence" value="ECO:0007669"/>
    <property type="project" value="UniProtKB-SubCell"/>
</dbReference>
<dbReference type="EMBL" id="CP026095">
    <property type="protein sequence ID" value="AZV44432.1"/>
    <property type="molecule type" value="Genomic_DNA"/>
</dbReference>
<dbReference type="GO" id="GO:0046872">
    <property type="term" value="F:metal ion binding"/>
    <property type="evidence" value="ECO:0007669"/>
    <property type="project" value="UniProtKB-KW"/>
</dbReference>
<evidence type="ECO:0000256" key="18">
    <source>
        <dbReference type="PIRSR" id="PIRSR600829-4"/>
    </source>
</evidence>
<feature type="binding site" evidence="18">
    <location>
        <position position="79"/>
    </location>
    <ligand>
        <name>a divalent metal cation</name>
        <dbReference type="ChEBI" id="CHEBI:60240"/>
    </ligand>
</feature>
<dbReference type="Gene3D" id="1.10.287.3610">
    <property type="match status" value="1"/>
</dbReference>
<dbReference type="PANTHER" id="PTHR34299:SF1">
    <property type="entry name" value="DIACYLGLYCEROL KINASE"/>
    <property type="match status" value="1"/>
</dbReference>
<evidence type="ECO:0000256" key="5">
    <source>
        <dbReference type="ARBA" id="ARBA00022679"/>
    </source>
</evidence>
<keyword evidence="5" id="KW-0808">Transferase</keyword>
<evidence type="ECO:0000256" key="9">
    <source>
        <dbReference type="ARBA" id="ARBA00022840"/>
    </source>
</evidence>
<gene>
    <name evidence="19" type="ORF">BAOM_3823</name>
</gene>
<keyword evidence="18" id="KW-0460">Magnesium</keyword>
<comment type="cofactor">
    <cofactor evidence="18">
        <name>Mg(2+)</name>
        <dbReference type="ChEBI" id="CHEBI:18420"/>
    </cofactor>
    <text evidence="18">Mn(2+), Zn(2+), Cd(2+) and Co(2+) support activity to lesser extents.</text>
</comment>
<dbReference type="InterPro" id="IPR000829">
    <property type="entry name" value="DAGK"/>
</dbReference>
<comment type="similarity">
    <text evidence="2">Belongs to the bacterial diacylglycerol kinase family.</text>
</comment>
<evidence type="ECO:0000256" key="10">
    <source>
        <dbReference type="ARBA" id="ARBA00022989"/>
    </source>
</evidence>
<evidence type="ECO:0000256" key="8">
    <source>
        <dbReference type="ARBA" id="ARBA00022777"/>
    </source>
</evidence>
<dbReference type="GO" id="GO:0016301">
    <property type="term" value="F:kinase activity"/>
    <property type="evidence" value="ECO:0007669"/>
    <property type="project" value="UniProtKB-KW"/>
</dbReference>
<dbReference type="KEGG" id="pasa:BAOM_3823"/>
<feature type="binding site" evidence="18">
    <location>
        <position position="31"/>
    </location>
    <ligand>
        <name>a divalent metal cation</name>
        <dbReference type="ChEBI" id="CHEBI:60240"/>
    </ligand>
</feature>
<feature type="binding site" evidence="17">
    <location>
        <begin position="88"/>
        <end position="90"/>
    </location>
    <ligand>
        <name>ATP</name>
        <dbReference type="ChEBI" id="CHEBI:30616"/>
    </ligand>
</feature>
<evidence type="ECO:0000256" key="7">
    <source>
        <dbReference type="ARBA" id="ARBA00022741"/>
    </source>
</evidence>
<keyword evidence="8" id="KW-0418">Kinase</keyword>
<evidence type="ECO:0000313" key="19">
    <source>
        <dbReference type="EMBL" id="AZV44432.1"/>
    </source>
</evidence>
<dbReference type="GO" id="GO:0008654">
    <property type="term" value="P:phospholipid biosynthetic process"/>
    <property type="evidence" value="ECO:0007669"/>
    <property type="project" value="UniProtKB-KW"/>
</dbReference>
<evidence type="ECO:0000256" key="4">
    <source>
        <dbReference type="ARBA" id="ARBA00022516"/>
    </source>
</evidence>
<dbReference type="CDD" id="cd14265">
    <property type="entry name" value="UDPK_IM_like"/>
    <property type="match status" value="1"/>
</dbReference>
<keyword evidence="7 17" id="KW-0547">Nucleotide-binding</keyword>
<evidence type="ECO:0000256" key="2">
    <source>
        <dbReference type="ARBA" id="ARBA00005967"/>
    </source>
</evidence>
<evidence type="ECO:0000256" key="14">
    <source>
        <dbReference type="ARBA" id="ARBA00023264"/>
    </source>
</evidence>
<evidence type="ECO:0000256" key="16">
    <source>
        <dbReference type="PIRSR" id="PIRSR600829-2"/>
    </source>
</evidence>
<dbReference type="InterPro" id="IPR036945">
    <property type="entry name" value="DAGK_sf"/>
</dbReference>
<dbReference type="GO" id="GO:0005524">
    <property type="term" value="F:ATP binding"/>
    <property type="evidence" value="ECO:0007669"/>
    <property type="project" value="UniProtKB-KW"/>
</dbReference>
<keyword evidence="12" id="KW-0472">Membrane</keyword>
<feature type="active site" description="Proton acceptor" evidence="15">
    <location>
        <position position="72"/>
    </location>
</feature>
<evidence type="ECO:0000256" key="1">
    <source>
        <dbReference type="ARBA" id="ARBA00004651"/>
    </source>
</evidence>
<proteinExistence type="inferred from homology"/>
<keyword evidence="11" id="KW-0443">Lipid metabolism</keyword>
<keyword evidence="6" id="KW-0812">Transmembrane</keyword>
<protein>
    <submittedName>
        <fullName evidence="19">Uncharacterized protein</fullName>
    </submittedName>
</protein>
<dbReference type="InterPro" id="IPR033717">
    <property type="entry name" value="UDPK"/>
</dbReference>
<dbReference type="Proteomes" id="UP000283095">
    <property type="component" value="Chromosome"/>
</dbReference>
<dbReference type="RefSeq" id="WP_127761406.1">
    <property type="nucleotide sequence ID" value="NZ_CP026095.1"/>
</dbReference>
<feature type="binding site" evidence="16">
    <location>
        <position position="72"/>
    </location>
    <ligand>
        <name>substrate</name>
    </ligand>
</feature>
<reference evidence="19 20" key="1">
    <citation type="submission" date="2018-01" db="EMBL/GenBank/DDBJ databases">
        <title>Bacillus asahii Genome sequencing and assembly.</title>
        <authorList>
            <person name="Jiang H."/>
            <person name="Feng Y."/>
            <person name="Zhao F."/>
            <person name="Lin X."/>
        </authorList>
    </citation>
    <scope>NUCLEOTIDE SEQUENCE [LARGE SCALE GENOMIC DNA]</scope>
    <source>
        <strain evidence="19 20">OM18</strain>
    </source>
</reference>
<keyword evidence="9 17" id="KW-0067">ATP-binding</keyword>
<evidence type="ECO:0000256" key="12">
    <source>
        <dbReference type="ARBA" id="ARBA00023136"/>
    </source>
</evidence>
<feature type="binding site" evidence="17">
    <location>
        <position position="31"/>
    </location>
    <ligand>
        <name>ATP</name>
        <dbReference type="ChEBI" id="CHEBI:30616"/>
    </ligand>
</feature>
<name>A0A3Q9RQH7_9BACI</name>
<evidence type="ECO:0000256" key="15">
    <source>
        <dbReference type="PIRSR" id="PIRSR600829-1"/>
    </source>
</evidence>
<dbReference type="AlphaFoldDB" id="A0A3Q9RQH7"/>
<keyword evidence="4" id="KW-0444">Lipid biosynthesis</keyword>
<dbReference type="Pfam" id="PF01219">
    <property type="entry name" value="DAGK_prokar"/>
    <property type="match status" value="1"/>
</dbReference>